<keyword evidence="1" id="KW-1133">Transmembrane helix</keyword>
<keyword evidence="3" id="KW-1185">Reference proteome</keyword>
<evidence type="ECO:0000313" key="2">
    <source>
        <dbReference type="EMBL" id="SKB66791.1"/>
    </source>
</evidence>
<dbReference type="EMBL" id="FUYQ01000016">
    <property type="protein sequence ID" value="SKB66791.1"/>
    <property type="molecule type" value="Genomic_DNA"/>
</dbReference>
<feature type="transmembrane region" description="Helical" evidence="1">
    <location>
        <begin position="62"/>
        <end position="80"/>
    </location>
</feature>
<organism evidence="2 3">
    <name type="scientific">Parabacteroides chartae</name>
    <dbReference type="NCBI Taxonomy" id="1037355"/>
    <lineage>
        <taxon>Bacteria</taxon>
        <taxon>Pseudomonadati</taxon>
        <taxon>Bacteroidota</taxon>
        <taxon>Bacteroidia</taxon>
        <taxon>Bacteroidales</taxon>
        <taxon>Tannerellaceae</taxon>
        <taxon>Parabacteroides</taxon>
    </lineage>
</organism>
<reference evidence="3" key="1">
    <citation type="submission" date="2017-02" db="EMBL/GenBank/DDBJ databases">
        <authorList>
            <person name="Varghese N."/>
            <person name="Submissions S."/>
        </authorList>
    </citation>
    <scope>NUCLEOTIDE SEQUENCE [LARGE SCALE GENOMIC DNA]</scope>
    <source>
        <strain evidence="3">DSM 24967</strain>
    </source>
</reference>
<evidence type="ECO:0000256" key="1">
    <source>
        <dbReference type="SAM" id="Phobius"/>
    </source>
</evidence>
<accession>A0A1T5D5C2</accession>
<dbReference type="Proteomes" id="UP000190852">
    <property type="component" value="Unassembled WGS sequence"/>
</dbReference>
<keyword evidence="1" id="KW-0812">Transmembrane</keyword>
<proteinExistence type="predicted"/>
<evidence type="ECO:0000313" key="3">
    <source>
        <dbReference type="Proteomes" id="UP000190852"/>
    </source>
</evidence>
<name>A0A1T5D5C2_9BACT</name>
<dbReference type="AlphaFoldDB" id="A0A1T5D5C2"/>
<sequence>MYKLKRDMKDMNSNLDKFKGDNPFKTPQGYMDGLNDLIMSQLPVKESKKAIQITFAQRVRPWLYLAAVFAGLGLFFKAVIGPDFIGKQNPSDSLYVQSSVSEGTMSALSSAEDKEYQEYIENKYANYVLEGELGYSE</sequence>
<protein>
    <submittedName>
        <fullName evidence="2">Uncharacterized protein</fullName>
    </submittedName>
</protein>
<keyword evidence="1" id="KW-0472">Membrane</keyword>
<gene>
    <name evidence="2" type="ORF">SAMN05660349_02255</name>
</gene>